<dbReference type="PANTHER" id="PTHR30336">
    <property type="entry name" value="INNER MEMBRANE PROTEIN, PROBABLE PERMEASE"/>
    <property type="match status" value="1"/>
</dbReference>
<keyword evidence="1" id="KW-0472">Membrane</keyword>
<comment type="caution">
    <text evidence="3">The sequence shown here is derived from an EMBL/GenBank/DDBJ whole genome shotgun (WGS) entry which is preliminary data.</text>
</comment>
<dbReference type="PANTHER" id="PTHR30336:SF6">
    <property type="entry name" value="INTEGRAL MEMBRANE PROTEIN"/>
    <property type="match status" value="1"/>
</dbReference>
<accession>A0A8J3QHG3</accession>
<reference evidence="3" key="1">
    <citation type="submission" date="2021-01" db="EMBL/GenBank/DDBJ databases">
        <title>Whole genome shotgun sequence of Rhizocola hellebori NBRC 109834.</title>
        <authorList>
            <person name="Komaki H."/>
            <person name="Tamura T."/>
        </authorList>
    </citation>
    <scope>NUCLEOTIDE SEQUENCE</scope>
    <source>
        <strain evidence="3">NBRC 109834</strain>
    </source>
</reference>
<feature type="transmembrane region" description="Helical" evidence="1">
    <location>
        <begin position="26"/>
        <end position="45"/>
    </location>
</feature>
<name>A0A8J3QHG3_9ACTN</name>
<sequence length="238" mass="25673">MVVMSAVAPPVGGNGRRVWWRRLRRTTAAMILVLVATVAASLIWVRAASAGRIYTLDDVPARPVALVLGAQVFADGTPSPFLQARLAMARDLYRAGKVRAVLVSGDNMNFGYNEPDAMRAWLIAEGVPSAKVVADYAGFDTSDSCQRAHRIFGATSLIVLTQSFHVRRAVALCRDAGIDAIGVGDDSVAVYRASWKRALVREQGATVKALIDVVTGQDPTHWGPRETSLDEAVRSEIK</sequence>
<protein>
    <submittedName>
        <fullName evidence="3">Membrane protein</fullName>
    </submittedName>
</protein>
<proteinExistence type="predicted"/>
<keyword evidence="1" id="KW-0812">Transmembrane</keyword>
<evidence type="ECO:0000259" key="2">
    <source>
        <dbReference type="Pfam" id="PF02698"/>
    </source>
</evidence>
<dbReference type="EMBL" id="BONY01000074">
    <property type="protein sequence ID" value="GIH09697.1"/>
    <property type="molecule type" value="Genomic_DNA"/>
</dbReference>
<dbReference type="InterPro" id="IPR003848">
    <property type="entry name" value="DUF218"/>
</dbReference>
<evidence type="ECO:0000256" key="1">
    <source>
        <dbReference type="SAM" id="Phobius"/>
    </source>
</evidence>
<keyword evidence="4" id="KW-1185">Reference proteome</keyword>
<evidence type="ECO:0000313" key="4">
    <source>
        <dbReference type="Proteomes" id="UP000612899"/>
    </source>
</evidence>
<feature type="domain" description="DUF218" evidence="2">
    <location>
        <begin position="64"/>
        <end position="181"/>
    </location>
</feature>
<evidence type="ECO:0000313" key="3">
    <source>
        <dbReference type="EMBL" id="GIH09697.1"/>
    </source>
</evidence>
<gene>
    <name evidence="3" type="ORF">Rhe02_77640</name>
</gene>
<dbReference type="CDD" id="cd06259">
    <property type="entry name" value="YdcF-like"/>
    <property type="match status" value="1"/>
</dbReference>
<dbReference type="GO" id="GO:0005886">
    <property type="term" value="C:plasma membrane"/>
    <property type="evidence" value="ECO:0007669"/>
    <property type="project" value="TreeGrafter"/>
</dbReference>
<dbReference type="InterPro" id="IPR051599">
    <property type="entry name" value="Cell_Envelope_Assoc"/>
</dbReference>
<dbReference type="Pfam" id="PF02698">
    <property type="entry name" value="DUF218"/>
    <property type="match status" value="1"/>
</dbReference>
<keyword evidence="1" id="KW-1133">Transmembrane helix</keyword>
<dbReference type="AlphaFoldDB" id="A0A8J3QHG3"/>
<organism evidence="3 4">
    <name type="scientific">Rhizocola hellebori</name>
    <dbReference type="NCBI Taxonomy" id="1392758"/>
    <lineage>
        <taxon>Bacteria</taxon>
        <taxon>Bacillati</taxon>
        <taxon>Actinomycetota</taxon>
        <taxon>Actinomycetes</taxon>
        <taxon>Micromonosporales</taxon>
        <taxon>Micromonosporaceae</taxon>
        <taxon>Rhizocola</taxon>
    </lineage>
</organism>
<dbReference type="Proteomes" id="UP000612899">
    <property type="component" value="Unassembled WGS sequence"/>
</dbReference>